<dbReference type="InterPro" id="IPR041504">
    <property type="entry name" value="AidB_N"/>
</dbReference>
<dbReference type="Gene3D" id="2.40.110.20">
    <property type="match status" value="1"/>
</dbReference>
<dbReference type="PANTHER" id="PTHR42707">
    <property type="entry name" value="ACYL-COA DEHYDROGENASE"/>
    <property type="match status" value="1"/>
</dbReference>
<name>A0A9P4KAX3_9PLEO</name>
<evidence type="ECO:0000256" key="2">
    <source>
        <dbReference type="ARBA" id="ARBA00022630"/>
    </source>
</evidence>
<accession>A0A9P4KAX3</accession>
<keyword evidence="2" id="KW-0285">Flavoprotein</keyword>
<dbReference type="Proteomes" id="UP000800093">
    <property type="component" value="Unassembled WGS sequence"/>
</dbReference>
<comment type="similarity">
    <text evidence="1">Belongs to the acyl-CoA dehydrogenase family.</text>
</comment>
<evidence type="ECO:0000256" key="1">
    <source>
        <dbReference type="ARBA" id="ARBA00009347"/>
    </source>
</evidence>
<dbReference type="InterPro" id="IPR036250">
    <property type="entry name" value="AcylCo_DH-like_C"/>
</dbReference>
<evidence type="ECO:0000313" key="8">
    <source>
        <dbReference type="EMBL" id="KAF2264318.1"/>
    </source>
</evidence>
<gene>
    <name evidence="8" type="ORF">CC78DRAFT_495477</name>
</gene>
<feature type="domain" description="Adaptive response protein AidB N-terminal" evidence="7">
    <location>
        <begin position="63"/>
        <end position="174"/>
    </location>
</feature>
<evidence type="ECO:0000256" key="3">
    <source>
        <dbReference type="ARBA" id="ARBA00022827"/>
    </source>
</evidence>
<keyword evidence="3" id="KW-0274">FAD</keyword>
<dbReference type="Gene3D" id="1.20.140.10">
    <property type="entry name" value="Butyryl-CoA Dehydrogenase, subunit A, domain 3"/>
    <property type="match status" value="1"/>
</dbReference>
<dbReference type="Pfam" id="PF00441">
    <property type="entry name" value="Acyl-CoA_dh_1"/>
    <property type="match status" value="1"/>
</dbReference>
<dbReference type="PANTHER" id="PTHR42707:SF2">
    <property type="entry name" value="ACD11 DEHYDROGENASE"/>
    <property type="match status" value="1"/>
</dbReference>
<evidence type="ECO:0000259" key="6">
    <source>
        <dbReference type="Pfam" id="PF00441"/>
    </source>
</evidence>
<dbReference type="InterPro" id="IPR009100">
    <property type="entry name" value="AcylCoA_DH/oxidase_NM_dom_sf"/>
</dbReference>
<protein>
    <recommendedName>
        <fullName evidence="10">Acyl-CoA dehydrogenase</fullName>
    </recommendedName>
</protein>
<feature type="region of interest" description="Disordered" evidence="5">
    <location>
        <begin position="198"/>
        <end position="224"/>
    </location>
</feature>
<proteinExistence type="inferred from homology"/>
<dbReference type="SUPFAM" id="SSF47203">
    <property type="entry name" value="Acyl-CoA dehydrogenase C-terminal domain-like"/>
    <property type="match status" value="1"/>
</dbReference>
<dbReference type="OrthoDB" id="10251155at2759"/>
<feature type="domain" description="Acyl-CoA dehydrogenase/oxidase C-terminal" evidence="6">
    <location>
        <begin position="349"/>
        <end position="528"/>
    </location>
</feature>
<comment type="caution">
    <text evidence="8">The sequence shown here is derived from an EMBL/GenBank/DDBJ whole genome shotgun (WGS) entry which is preliminary data.</text>
</comment>
<evidence type="ECO:0008006" key="10">
    <source>
        <dbReference type="Google" id="ProtNLM"/>
    </source>
</evidence>
<evidence type="ECO:0000256" key="4">
    <source>
        <dbReference type="SAM" id="Coils"/>
    </source>
</evidence>
<dbReference type="GO" id="GO:0003995">
    <property type="term" value="F:acyl-CoA dehydrogenase activity"/>
    <property type="evidence" value="ECO:0007669"/>
    <property type="project" value="TreeGrafter"/>
</dbReference>
<sequence>MTSTLAAPSSSTEGFFQALPSIPPQYTVPESTPASPKKAIPVSDDRVLARILTLYLPRNISPVTSHVHHFSRLALHPSVLVHSVDAESNHPVLKPLTTFGEENKNDPLWVTTGWNALKAIGYREGVIAVAYAKENTRWNRRVHEFALGHLWSCTATMTGCPMSMTDGAATLLSKHLSDPDGDQPGRANALQEAYRRLTSRDPEDAWTSGQWMTERTGGSDVSGTETVARRLTVDEHNAEAAAGRDKDAVGMPLGPWRIDGFKWFSSATDSEMTVLLAQTSKGLSAFYAPMRRRTGKTIPPLYPNNNESHTSELNGIRIQRLKSKLGTKSLPTAELELKGTRAFLIGAEGQGIKEIASILNITRLHTAAGSAANWSRGLAVCRAYSRVRKVRGGLLQDNAQHLRWMADETIKYWAATHFVFLAVALQGAAEQDWDQMVRGTKAEELIPKDKIEVLTLLRLITPVMKAQVSVASVEGLRECMECLGGVGYCENNEDGGLMNIAKVFRDNLVNPIWEGTVSVMAEDVVRVLLDKRLGGGNVLENMFVPWAMNILKSSAVEFKEEVAAIENRLQALTTLARDANKDILLYKGREIIQHMNVIICGCLLVYDATINRDEVAASAASRWIQSKTVSQVANLRPKYLGEEVIVDKRIFLGDAGEITRLEKL</sequence>
<keyword evidence="4" id="KW-0175">Coiled coil</keyword>
<dbReference type="SUPFAM" id="SSF56645">
    <property type="entry name" value="Acyl-CoA dehydrogenase NM domain-like"/>
    <property type="match status" value="1"/>
</dbReference>
<dbReference type="AlphaFoldDB" id="A0A9P4KAX3"/>
<feature type="coiled-coil region" evidence="4">
    <location>
        <begin position="548"/>
        <end position="582"/>
    </location>
</feature>
<organism evidence="8 9">
    <name type="scientific">Lojkania enalia</name>
    <dbReference type="NCBI Taxonomy" id="147567"/>
    <lineage>
        <taxon>Eukaryota</taxon>
        <taxon>Fungi</taxon>
        <taxon>Dikarya</taxon>
        <taxon>Ascomycota</taxon>
        <taxon>Pezizomycotina</taxon>
        <taxon>Dothideomycetes</taxon>
        <taxon>Pleosporomycetidae</taxon>
        <taxon>Pleosporales</taxon>
        <taxon>Pleosporales incertae sedis</taxon>
        <taxon>Lojkania</taxon>
    </lineage>
</organism>
<dbReference type="InterPro" id="IPR009075">
    <property type="entry name" value="AcylCo_DH/oxidase_C"/>
</dbReference>
<dbReference type="InterPro" id="IPR052904">
    <property type="entry name" value="Acyl-CoA_dehydrogenase-like"/>
</dbReference>
<keyword evidence="9" id="KW-1185">Reference proteome</keyword>
<dbReference type="EMBL" id="ML986617">
    <property type="protein sequence ID" value="KAF2264318.1"/>
    <property type="molecule type" value="Genomic_DNA"/>
</dbReference>
<evidence type="ECO:0000259" key="7">
    <source>
        <dbReference type="Pfam" id="PF18158"/>
    </source>
</evidence>
<evidence type="ECO:0000313" key="9">
    <source>
        <dbReference type="Proteomes" id="UP000800093"/>
    </source>
</evidence>
<dbReference type="Pfam" id="PF18158">
    <property type="entry name" value="AidB_N"/>
    <property type="match status" value="1"/>
</dbReference>
<evidence type="ECO:0000256" key="5">
    <source>
        <dbReference type="SAM" id="MobiDB-lite"/>
    </source>
</evidence>
<reference evidence="9" key="1">
    <citation type="journal article" date="2020" name="Stud. Mycol.">
        <title>101 Dothideomycetes genomes: A test case for predicting lifestyles and emergence of pathogens.</title>
        <authorList>
            <person name="Haridas S."/>
            <person name="Albert R."/>
            <person name="Binder M."/>
            <person name="Bloem J."/>
            <person name="LaButti K."/>
            <person name="Salamov A."/>
            <person name="Andreopoulos B."/>
            <person name="Baker S."/>
            <person name="Barry K."/>
            <person name="Bills G."/>
            <person name="Bluhm B."/>
            <person name="Cannon C."/>
            <person name="Castanera R."/>
            <person name="Culley D."/>
            <person name="Daum C."/>
            <person name="Ezra D."/>
            <person name="Gonzalez J."/>
            <person name="Henrissat B."/>
            <person name="Kuo A."/>
            <person name="Liang C."/>
            <person name="Lipzen A."/>
            <person name="Lutzoni F."/>
            <person name="Magnuson J."/>
            <person name="Mondo S."/>
            <person name="Nolan M."/>
            <person name="Ohm R."/>
            <person name="Pangilinan J."/>
            <person name="Park H.-J."/>
            <person name="Ramirez L."/>
            <person name="Alfaro M."/>
            <person name="Sun H."/>
            <person name="Tritt A."/>
            <person name="Yoshinaga Y."/>
            <person name="Zwiers L.-H."/>
            <person name="Turgeon B."/>
            <person name="Goodwin S."/>
            <person name="Spatafora J."/>
            <person name="Crous P."/>
            <person name="Grigoriev I."/>
        </authorList>
    </citation>
    <scope>NUCLEOTIDE SEQUENCE [LARGE SCALE GENOMIC DNA]</scope>
    <source>
        <strain evidence="9">CBS 304.66</strain>
    </source>
</reference>